<keyword evidence="2" id="KW-1185">Reference proteome</keyword>
<name>B0MAS2_ANACD</name>
<proteinExistence type="predicted"/>
<reference evidence="1" key="2">
    <citation type="submission" date="2013-11" db="EMBL/GenBank/DDBJ databases">
        <title>Draft genome sequence of Anaerostipes caccae (DSM 14662).</title>
        <authorList>
            <person name="Sudarsanam P."/>
            <person name="Ley R."/>
            <person name="Guruge J."/>
            <person name="Turnbaugh P.J."/>
            <person name="Mahowald M."/>
            <person name="Liep D."/>
            <person name="Gordon J."/>
        </authorList>
    </citation>
    <scope>NUCLEOTIDE SEQUENCE</scope>
    <source>
        <strain evidence="1">DSM 14662</strain>
    </source>
</reference>
<dbReference type="AlphaFoldDB" id="B0MAS2"/>
<evidence type="ECO:0000313" key="1">
    <source>
        <dbReference type="EMBL" id="EDR98597.1"/>
    </source>
</evidence>
<dbReference type="HOGENOM" id="CLU_170247_0_1_9"/>
<organism evidence="1 2">
    <name type="scientific">Anaerostipes caccae (strain DSM 14662 / CCUG 47493 / JCM 13470 / NCIMB 13811 / L1-92)</name>
    <dbReference type="NCBI Taxonomy" id="411490"/>
    <lineage>
        <taxon>Bacteria</taxon>
        <taxon>Bacillati</taxon>
        <taxon>Bacillota</taxon>
        <taxon>Clostridia</taxon>
        <taxon>Lachnospirales</taxon>
        <taxon>Lachnospiraceae</taxon>
        <taxon>Anaerostipes</taxon>
    </lineage>
</organism>
<sequence length="95" mass="10840">MPFLLYKEVHFIMKETRIALIGIIIEEEKGITPTNQLLHEYRDYIVGRMGIPYREKEINIISIVLDAPENTISTLSGKLGMIEGISVKSMFAKTK</sequence>
<dbReference type="InterPro" id="IPR045865">
    <property type="entry name" value="ACT-like_dom_sf"/>
</dbReference>
<comment type="caution">
    <text evidence="1">The sequence shown here is derived from an EMBL/GenBank/DDBJ whole genome shotgun (WGS) entry which is preliminary data.</text>
</comment>
<dbReference type="InterPro" id="IPR027271">
    <property type="entry name" value="Acetolactate_synth/TF_NikR_C"/>
</dbReference>
<dbReference type="SUPFAM" id="SSF55021">
    <property type="entry name" value="ACT-like"/>
    <property type="match status" value="1"/>
</dbReference>
<dbReference type="eggNOG" id="COG0864">
    <property type="taxonomic scope" value="Bacteria"/>
</dbReference>
<reference evidence="1" key="1">
    <citation type="submission" date="2007-11" db="EMBL/GenBank/DDBJ databases">
        <authorList>
            <person name="Fulton L."/>
            <person name="Clifton S."/>
            <person name="Fulton B."/>
            <person name="Xu J."/>
            <person name="Minx P."/>
            <person name="Pepin K.H."/>
            <person name="Johnson M."/>
            <person name="Thiruvilangam P."/>
            <person name="Bhonagiri V."/>
            <person name="Nash W.E."/>
            <person name="Mardis E.R."/>
            <person name="Wilson R.K."/>
        </authorList>
    </citation>
    <scope>NUCLEOTIDE SEQUENCE [LARGE SCALE GENOMIC DNA]</scope>
    <source>
        <strain evidence="1">DSM 14662</strain>
    </source>
</reference>
<accession>B0MAS2</accession>
<dbReference type="NCBIfam" id="TIGR03959">
    <property type="entry name" value="hyd_TM1266"/>
    <property type="match status" value="1"/>
</dbReference>
<dbReference type="Gene3D" id="3.30.70.1150">
    <property type="entry name" value="ACT-like. Chain A, domain 2"/>
    <property type="match status" value="1"/>
</dbReference>
<dbReference type="InterPro" id="IPR023860">
    <property type="entry name" value="FeFe-hyd_TM1266"/>
</dbReference>
<gene>
    <name evidence="1" type="ORF">ANACAC_00648</name>
</gene>
<evidence type="ECO:0000313" key="2">
    <source>
        <dbReference type="Proteomes" id="UP000004935"/>
    </source>
</evidence>
<dbReference type="EMBL" id="ABAX03000005">
    <property type="protein sequence ID" value="EDR98597.1"/>
    <property type="molecule type" value="Genomic_DNA"/>
</dbReference>
<dbReference type="Proteomes" id="UP000004935">
    <property type="component" value="Unassembled WGS sequence"/>
</dbReference>
<protein>
    <submittedName>
        <fullName evidence="1">Iron-only hydrogenase system regulator</fullName>
    </submittedName>
</protein>
<dbReference type="STRING" id="411490.ANACAC_00648"/>
<dbReference type="Pfam" id="PF21699">
    <property type="entry name" value="TM1266-like"/>
    <property type="match status" value="1"/>
</dbReference>